<dbReference type="GO" id="GO:0034975">
    <property type="term" value="P:protein folding in endoplasmic reticulum"/>
    <property type="evidence" value="ECO:0007669"/>
    <property type="project" value="TreeGrafter"/>
</dbReference>
<dbReference type="GO" id="GO:0016020">
    <property type="term" value="C:membrane"/>
    <property type="evidence" value="ECO:0007669"/>
    <property type="project" value="InterPro"/>
</dbReference>
<dbReference type="GO" id="GO:0012505">
    <property type="term" value="C:endomembrane system"/>
    <property type="evidence" value="ECO:0007669"/>
    <property type="project" value="UniProtKB-SubCell"/>
</dbReference>
<dbReference type="EMBL" id="LXPE01000043">
    <property type="protein sequence ID" value="OBA25810.1"/>
    <property type="molecule type" value="Genomic_DNA"/>
</dbReference>
<dbReference type="Proteomes" id="UP000092321">
    <property type="component" value="Unassembled WGS sequence"/>
</dbReference>
<feature type="coiled-coil region" evidence="5">
    <location>
        <begin position="322"/>
        <end position="349"/>
    </location>
</feature>
<keyword evidence="5" id="KW-0175">Coiled coil</keyword>
<comment type="caution">
    <text evidence="8">The sequence shown here is derived from an EMBL/GenBank/DDBJ whole genome shotgun (WGS) entry which is preliminary data.</text>
</comment>
<dbReference type="Pfam" id="PF07738">
    <property type="entry name" value="Sad1_UNC"/>
    <property type="match status" value="1"/>
</dbReference>
<evidence type="ECO:0000313" key="8">
    <source>
        <dbReference type="EMBL" id="OBA25810.1"/>
    </source>
</evidence>
<evidence type="ECO:0000256" key="2">
    <source>
        <dbReference type="ARBA" id="ARBA00022692"/>
    </source>
</evidence>
<keyword evidence="9" id="KW-1185">Reference proteome</keyword>
<feature type="coiled-coil region" evidence="5">
    <location>
        <begin position="185"/>
        <end position="213"/>
    </location>
</feature>
<proteinExistence type="predicted"/>
<feature type="domain" description="SUN" evidence="7">
    <location>
        <begin position="1"/>
        <end position="168"/>
    </location>
</feature>
<evidence type="ECO:0000259" key="7">
    <source>
        <dbReference type="PROSITE" id="PS51469"/>
    </source>
</evidence>
<evidence type="ECO:0000256" key="5">
    <source>
        <dbReference type="SAM" id="Coils"/>
    </source>
</evidence>
<reference evidence="9" key="1">
    <citation type="journal article" date="2016" name="Proc. Natl. Acad. Sci. U.S.A.">
        <title>Comparative genomics of biotechnologically important yeasts.</title>
        <authorList>
            <person name="Riley R."/>
            <person name="Haridas S."/>
            <person name="Wolfe K.H."/>
            <person name="Lopes M.R."/>
            <person name="Hittinger C.T."/>
            <person name="Goeker M."/>
            <person name="Salamov A.A."/>
            <person name="Wisecaver J.H."/>
            <person name="Long T.M."/>
            <person name="Calvey C.H."/>
            <person name="Aerts A.L."/>
            <person name="Barry K.W."/>
            <person name="Choi C."/>
            <person name="Clum A."/>
            <person name="Coughlan A.Y."/>
            <person name="Deshpande S."/>
            <person name="Douglass A.P."/>
            <person name="Hanson S.J."/>
            <person name="Klenk H.-P."/>
            <person name="LaButti K.M."/>
            <person name="Lapidus A."/>
            <person name="Lindquist E.A."/>
            <person name="Lipzen A.M."/>
            <person name="Meier-Kolthoff J.P."/>
            <person name="Ohm R.A."/>
            <person name="Otillar R.P."/>
            <person name="Pangilinan J.L."/>
            <person name="Peng Y."/>
            <person name="Rokas A."/>
            <person name="Rosa C.A."/>
            <person name="Scheuner C."/>
            <person name="Sibirny A.A."/>
            <person name="Slot J.C."/>
            <person name="Stielow J.B."/>
            <person name="Sun H."/>
            <person name="Kurtzman C.P."/>
            <person name="Blackwell M."/>
            <person name="Grigoriev I.V."/>
            <person name="Jeffries T.W."/>
        </authorList>
    </citation>
    <scope>NUCLEOTIDE SEQUENCE [LARGE SCALE GENOMIC DNA]</scope>
    <source>
        <strain evidence="9">NRRL Y-1626</strain>
    </source>
</reference>
<evidence type="ECO:0000256" key="6">
    <source>
        <dbReference type="SAM" id="Phobius"/>
    </source>
</evidence>
<dbReference type="PANTHER" id="PTHR12953:SF0">
    <property type="entry name" value="SUN DOMAIN-CONTAINING OSSIFICATION FACTOR"/>
    <property type="match status" value="1"/>
</dbReference>
<sequence length="375" mass="43639">MDCMANIIESSKSNVKHSSNLLNNDLDKSLLFNYNSQKDKSKYVIIELCDLIKINSLEIGNLEQFSNNFKTFKISGKKWYNNNNNINNNNSGGGYDDDDGEGDWHDLGIFEYTMPNSIQFFCVNGTNGIGGERPWIKYLKLEILDVEENVDDFYYTPLTVFRVFGKDIFNDVEEKERDMIQTQLMKENDKRIKEEEEEIKKKLKENVATAITSSLYEGGEQSGEYNSFGEEDEEEEDLDENVDFCIIKNPFIKYDLKLASLNTTTQTNHATVAATAKFDYKDNVLESILKKINFLTSYTQLQSNYMELSFNETVKIINDTYFNNFKKKVSKLEKKNIVLNRQIQQLQDHIRGITYVLILLFTMVIYLFLEKYITK</sequence>
<dbReference type="AlphaFoldDB" id="A0A1B7TAR2"/>
<protein>
    <recommendedName>
        <fullName evidence="7">SUN domain-containing protein</fullName>
    </recommendedName>
</protein>
<accession>A0A1B7TAR2</accession>
<evidence type="ECO:0000313" key="9">
    <source>
        <dbReference type="Proteomes" id="UP000092321"/>
    </source>
</evidence>
<dbReference type="PROSITE" id="PS51469">
    <property type="entry name" value="SUN"/>
    <property type="match status" value="1"/>
</dbReference>
<dbReference type="InterPro" id="IPR045120">
    <property type="entry name" value="Suco/Slp1-like"/>
</dbReference>
<dbReference type="InterPro" id="IPR012919">
    <property type="entry name" value="SUN_dom"/>
</dbReference>
<evidence type="ECO:0000256" key="3">
    <source>
        <dbReference type="ARBA" id="ARBA00022989"/>
    </source>
</evidence>
<evidence type="ECO:0000256" key="1">
    <source>
        <dbReference type="ARBA" id="ARBA00004308"/>
    </source>
</evidence>
<gene>
    <name evidence="8" type="ORF">HANVADRAFT_53662</name>
</gene>
<dbReference type="GO" id="GO:0005737">
    <property type="term" value="C:cytoplasm"/>
    <property type="evidence" value="ECO:0007669"/>
    <property type="project" value="TreeGrafter"/>
</dbReference>
<name>A0A1B7TAR2_9ASCO</name>
<organism evidence="8 9">
    <name type="scientific">Hanseniaspora valbyensis NRRL Y-1626</name>
    <dbReference type="NCBI Taxonomy" id="766949"/>
    <lineage>
        <taxon>Eukaryota</taxon>
        <taxon>Fungi</taxon>
        <taxon>Dikarya</taxon>
        <taxon>Ascomycota</taxon>
        <taxon>Saccharomycotina</taxon>
        <taxon>Saccharomycetes</taxon>
        <taxon>Saccharomycodales</taxon>
        <taxon>Saccharomycodaceae</taxon>
        <taxon>Hanseniaspora</taxon>
    </lineage>
</organism>
<feature type="transmembrane region" description="Helical" evidence="6">
    <location>
        <begin position="352"/>
        <end position="369"/>
    </location>
</feature>
<dbReference type="PANTHER" id="PTHR12953">
    <property type="entry name" value="MEMBRANE PROTEIN CH1 RELATED"/>
    <property type="match status" value="1"/>
</dbReference>
<keyword evidence="4 6" id="KW-0472">Membrane</keyword>
<keyword evidence="2 6" id="KW-0812">Transmembrane</keyword>
<comment type="subcellular location">
    <subcellularLocation>
        <location evidence="1">Endomembrane system</location>
    </subcellularLocation>
</comment>
<evidence type="ECO:0000256" key="4">
    <source>
        <dbReference type="ARBA" id="ARBA00023136"/>
    </source>
</evidence>
<dbReference type="OrthoDB" id="266334at2759"/>
<keyword evidence="3 6" id="KW-1133">Transmembrane helix</keyword>